<feature type="coiled-coil region" evidence="1">
    <location>
        <begin position="376"/>
        <end position="424"/>
    </location>
</feature>
<comment type="caution">
    <text evidence="3">The sequence shown here is derived from an EMBL/GenBank/DDBJ whole genome shotgun (WGS) entry which is preliminary data.</text>
</comment>
<feature type="coiled-coil region" evidence="1">
    <location>
        <begin position="245"/>
        <end position="294"/>
    </location>
</feature>
<organism evidence="3 4">
    <name type="scientific">Domibacillus epiphyticus</name>
    <dbReference type="NCBI Taxonomy" id="1714355"/>
    <lineage>
        <taxon>Bacteria</taxon>
        <taxon>Bacillati</taxon>
        <taxon>Bacillota</taxon>
        <taxon>Bacilli</taxon>
        <taxon>Bacillales</taxon>
        <taxon>Bacillaceae</taxon>
        <taxon>Domibacillus</taxon>
    </lineage>
</organism>
<evidence type="ECO:0000313" key="3">
    <source>
        <dbReference type="EMBL" id="OMP66425.1"/>
    </source>
</evidence>
<keyword evidence="1" id="KW-0175">Coiled coil</keyword>
<dbReference type="EMBL" id="MSFI01000020">
    <property type="protein sequence ID" value="OMP66425.1"/>
    <property type="molecule type" value="Genomic_DNA"/>
</dbReference>
<dbReference type="STRING" id="1714355.BTO28_12015"/>
<evidence type="ECO:0000313" key="4">
    <source>
        <dbReference type="Proteomes" id="UP000188613"/>
    </source>
</evidence>
<dbReference type="SUPFAM" id="SSF52540">
    <property type="entry name" value="P-loop containing nucleoside triphosphate hydrolases"/>
    <property type="match status" value="1"/>
</dbReference>
<dbReference type="InterPro" id="IPR027417">
    <property type="entry name" value="P-loop_NTPase"/>
</dbReference>
<dbReference type="RefSeq" id="WP_076766580.1">
    <property type="nucleotide sequence ID" value="NZ_MSFI01000020.1"/>
</dbReference>
<protein>
    <recommendedName>
        <fullName evidence="2">Rad50/SbcC-type AAA domain-containing protein</fullName>
    </recommendedName>
</protein>
<keyword evidence="4" id="KW-1185">Reference proteome</keyword>
<dbReference type="AlphaFoldDB" id="A0A1V2A5Y8"/>
<dbReference type="Pfam" id="PF13476">
    <property type="entry name" value="AAA_23"/>
    <property type="match status" value="1"/>
</dbReference>
<dbReference type="OrthoDB" id="103556at2"/>
<accession>A0A1V2A5Y8</accession>
<evidence type="ECO:0000256" key="1">
    <source>
        <dbReference type="SAM" id="Coils"/>
    </source>
</evidence>
<proteinExistence type="predicted"/>
<feature type="coiled-coil region" evidence="1">
    <location>
        <begin position="460"/>
        <end position="505"/>
    </location>
</feature>
<sequence>MNLKIENLTLTCRKEIIEIPFAKNITYFYGKMGAGKSTILQLIDYCLGNELVVTPALQQEFINAELELVLGNNQVTLFREKGSNQVQVEWVDLQKQEVLNVIAPINKQENPQPLVPNTNIILLTDLLFYLGGFQPPLVRKSKKSENTDLIRLSFRDLMWYCYLNQDEIDSSMLHLEKEANNFKRLKSRDVMRLILGFHQESVALLESELLEVRNEKATLYSTAKQLHVFLEENQIGETSTILKRIEDIDEDNQQVKININNINKEIKQENSHPVDKLREEARSYAILLDELNTSVYDIEVQIAQRKRLLGEFASAKMKVNRSLIARNTLKDLEFLTCPQCERELINRVPNNKQCSLCKVPFDDKNYFESNNIEVIKTDLTSRYIELQDSITRLNRQRDAMLKELRRIKEEKQVIDEDLLELQTTYDSIYLAKAKSYERTLGELKAEKLALHKLLPLTNQVKELQEKADNLLVDEARLKRELKEAREKAEKDNTNLEELKSLFLENLVEVGLPGVNQSDIVSISTNDFIPKIYRAKDDDVYEMQFSKCCFALAIHRLAKQRKVPLPGFLMIDTPMKNISERENEDIFRGFYTFLYKLAANELKDLQFIVVDKEYYPIPEKISKKVSIIKKHMTPDDPMHPPLIPYYKGH</sequence>
<dbReference type="InterPro" id="IPR038729">
    <property type="entry name" value="Rad50/SbcC_AAA"/>
</dbReference>
<evidence type="ECO:0000259" key="2">
    <source>
        <dbReference type="Pfam" id="PF13476"/>
    </source>
</evidence>
<dbReference type="Proteomes" id="UP000188613">
    <property type="component" value="Unassembled WGS sequence"/>
</dbReference>
<gene>
    <name evidence="3" type="ORF">BTO28_12015</name>
</gene>
<dbReference type="Gene3D" id="3.40.50.300">
    <property type="entry name" value="P-loop containing nucleotide triphosphate hydrolases"/>
    <property type="match status" value="1"/>
</dbReference>
<reference evidence="3 4" key="1">
    <citation type="submission" date="2016-12" db="EMBL/GenBank/DDBJ databases">
        <title>Domibacillus sp. SAB 38T whole genome sequencing.</title>
        <authorList>
            <person name="Verma A."/>
            <person name="Ojha A.K."/>
            <person name="Krishnamurthi S."/>
        </authorList>
    </citation>
    <scope>NUCLEOTIDE SEQUENCE [LARGE SCALE GENOMIC DNA]</scope>
    <source>
        <strain evidence="3 4">SAB 38</strain>
    </source>
</reference>
<name>A0A1V2A5Y8_9BACI</name>
<feature type="domain" description="Rad50/SbcC-type AAA" evidence="2">
    <location>
        <begin position="3"/>
        <end position="268"/>
    </location>
</feature>